<dbReference type="Gene3D" id="2.30.38.10">
    <property type="entry name" value="Luciferase, Domain 3"/>
    <property type="match status" value="1"/>
</dbReference>
<dbReference type="PROSITE" id="PS00012">
    <property type="entry name" value="PHOSPHOPANTETHEINE"/>
    <property type="match status" value="1"/>
</dbReference>
<dbReference type="InterPro" id="IPR036736">
    <property type="entry name" value="ACP-like_sf"/>
</dbReference>
<dbReference type="SUPFAM" id="SSF56801">
    <property type="entry name" value="Acetyl-CoA synthetase-like"/>
    <property type="match status" value="1"/>
</dbReference>
<keyword evidence="4" id="KW-0677">Repeat</keyword>
<dbReference type="PANTHER" id="PTHR45527">
    <property type="entry name" value="NONRIBOSOMAL PEPTIDE SYNTHETASE"/>
    <property type="match status" value="1"/>
</dbReference>
<dbReference type="SMART" id="SM00823">
    <property type="entry name" value="PKS_PP"/>
    <property type="match status" value="1"/>
</dbReference>
<dbReference type="Pfam" id="PF08242">
    <property type="entry name" value="Methyltransf_12"/>
    <property type="match status" value="1"/>
</dbReference>
<dbReference type="CDD" id="cd02440">
    <property type="entry name" value="AdoMet_MTases"/>
    <property type="match status" value="1"/>
</dbReference>
<dbReference type="InterPro" id="IPR023213">
    <property type="entry name" value="CAT-like_dom_sf"/>
</dbReference>
<dbReference type="InterPro" id="IPR013217">
    <property type="entry name" value="Methyltransf_12"/>
</dbReference>
<dbReference type="InterPro" id="IPR006162">
    <property type="entry name" value="Ppantetheine_attach_site"/>
</dbReference>
<dbReference type="SUPFAM" id="SSF52777">
    <property type="entry name" value="CoA-dependent acyltransferases"/>
    <property type="match status" value="4"/>
</dbReference>
<dbReference type="RefSeq" id="WP_394839475.1">
    <property type="nucleotide sequence ID" value="NZ_CP089929.1"/>
</dbReference>
<dbReference type="Gene3D" id="3.40.50.150">
    <property type="entry name" value="Vaccinia Virus protein VP39"/>
    <property type="match status" value="1"/>
</dbReference>
<evidence type="ECO:0000256" key="2">
    <source>
        <dbReference type="ARBA" id="ARBA00022450"/>
    </source>
</evidence>
<evidence type="ECO:0000313" key="6">
    <source>
        <dbReference type="EMBL" id="WXB09802.1"/>
    </source>
</evidence>
<dbReference type="InterPro" id="IPR000873">
    <property type="entry name" value="AMP-dep_synth/lig_dom"/>
</dbReference>
<dbReference type="Pfam" id="PF00668">
    <property type="entry name" value="Condensation"/>
    <property type="match status" value="2"/>
</dbReference>
<protein>
    <submittedName>
        <fullName evidence="6">Amino acid adenylation domain-containing protein</fullName>
    </submittedName>
</protein>
<dbReference type="CDD" id="cd17646">
    <property type="entry name" value="A_NRPS_AB3403-like"/>
    <property type="match status" value="1"/>
</dbReference>
<dbReference type="SUPFAM" id="SSF53335">
    <property type="entry name" value="S-adenosyl-L-methionine-dependent methyltransferases"/>
    <property type="match status" value="1"/>
</dbReference>
<dbReference type="Gene3D" id="3.30.559.10">
    <property type="entry name" value="Chloramphenicol acetyltransferase-like domain"/>
    <property type="match status" value="2"/>
</dbReference>
<dbReference type="Gene3D" id="3.40.50.980">
    <property type="match status" value="2"/>
</dbReference>
<dbReference type="Gene3D" id="3.30.559.30">
    <property type="entry name" value="Nonribosomal peptide synthetase, condensation domain"/>
    <property type="match status" value="2"/>
</dbReference>
<dbReference type="InterPro" id="IPR009081">
    <property type="entry name" value="PP-bd_ACP"/>
</dbReference>
<evidence type="ECO:0000259" key="5">
    <source>
        <dbReference type="PROSITE" id="PS50075"/>
    </source>
</evidence>
<dbReference type="PANTHER" id="PTHR45527:SF1">
    <property type="entry name" value="FATTY ACID SYNTHASE"/>
    <property type="match status" value="1"/>
</dbReference>
<dbReference type="Pfam" id="PF00501">
    <property type="entry name" value="AMP-binding"/>
    <property type="match status" value="1"/>
</dbReference>
<keyword evidence="2" id="KW-0596">Phosphopantetheine</keyword>
<dbReference type="Gene3D" id="3.30.300.30">
    <property type="match status" value="2"/>
</dbReference>
<evidence type="ECO:0000256" key="3">
    <source>
        <dbReference type="ARBA" id="ARBA00022553"/>
    </source>
</evidence>
<accession>A0ABZ2LFV0</accession>
<dbReference type="InterPro" id="IPR010071">
    <property type="entry name" value="AA_adenyl_dom"/>
</dbReference>
<dbReference type="CDD" id="cd19531">
    <property type="entry name" value="LCL_NRPS-like"/>
    <property type="match status" value="1"/>
</dbReference>
<keyword evidence="7" id="KW-1185">Reference proteome</keyword>
<evidence type="ECO:0000313" key="7">
    <source>
        <dbReference type="Proteomes" id="UP001374803"/>
    </source>
</evidence>
<feature type="domain" description="Carrier" evidence="5">
    <location>
        <begin position="1432"/>
        <end position="1506"/>
    </location>
</feature>
<dbReference type="Gene3D" id="1.10.1200.10">
    <property type="entry name" value="ACP-like"/>
    <property type="match status" value="1"/>
</dbReference>
<evidence type="ECO:0000256" key="1">
    <source>
        <dbReference type="ARBA" id="ARBA00001957"/>
    </source>
</evidence>
<dbReference type="NCBIfam" id="TIGR01733">
    <property type="entry name" value="AA-adenyl-dom"/>
    <property type="match status" value="1"/>
</dbReference>
<dbReference type="InterPro" id="IPR029063">
    <property type="entry name" value="SAM-dependent_MTases_sf"/>
</dbReference>
<dbReference type="EMBL" id="CP089983">
    <property type="protein sequence ID" value="WXB09802.1"/>
    <property type="molecule type" value="Genomic_DNA"/>
</dbReference>
<reference evidence="6" key="1">
    <citation type="submission" date="2021-12" db="EMBL/GenBank/DDBJ databases">
        <title>Discovery of the Pendulisporaceae a myxobacterial family with distinct sporulation behavior and unique specialized metabolism.</title>
        <authorList>
            <person name="Garcia R."/>
            <person name="Popoff A."/>
            <person name="Bader C.D."/>
            <person name="Loehr J."/>
            <person name="Walesch S."/>
            <person name="Walt C."/>
            <person name="Boldt J."/>
            <person name="Bunk B."/>
            <person name="Haeckl F.J.F.P.J."/>
            <person name="Gunesch A.P."/>
            <person name="Birkelbach J."/>
            <person name="Nuebel U."/>
            <person name="Pietschmann T."/>
            <person name="Bach T."/>
            <person name="Mueller R."/>
        </authorList>
    </citation>
    <scope>NUCLEOTIDE SEQUENCE</scope>
    <source>
        <strain evidence="6">MSr11367</strain>
    </source>
</reference>
<dbReference type="PROSITE" id="PS00455">
    <property type="entry name" value="AMP_BINDING"/>
    <property type="match status" value="1"/>
</dbReference>
<sequence length="1987" mass="221071">MPDDDAGATRSHDMSSAKRALLARWKRGGAEATKVDIPRATRTENGAPLSSMQQRLWYLDQLVPGSPAYNVPFFARFEGRLDVPALQRALTEIVRRHETLRTIFPTAGGRAKPILTAPFEVQIAFEDLRGVPPAERDARTSQALQSESRQLLPLESGPLFAARLLRLADDEHLCLFTIHHIVSDGWSLGVFNRELAALYAAYAAGKPSPLPELPIQYADFATWQQQRLAEGACKPDLDFWRRELTGLSPLALPTDRPRPPVQTFRGARVEFALPEALTPAIQSACLREDVTPYMFFLAAFTTLLARYSGQDDVAVGSPIANRGRVETEGLIGFFSNTIVLRTDLSNDPSFRELLGRIRVRSLAAFQHQELPFEWLVNELEIKRDTSRNPIFQVMMVLQNTITQTPIEGLVSTFGEIPSGTSKFDIWLQWMQIGTRWQATFEYATDLFDEATIARMSKHLVKVLESVTESPELTLSAIPLLDAEERLDVLTRFNDTAKDYGPARPLHEHIEAQVDRTPHAVAVSFEGRTLTYAELDARANQLAHLLVDAGVRPDTLVGVYAERSLNLVVALLGVLKSGAAYVPLDPSYPDGRVEHMIRDTAVPVLLTDRGLPERLTARLSDVATRTVKLDDGSELAGYPTRRPAVAMGMEHLAYVIFTSGSTGLPKGAMNTHRGICNRLLWMQDAYGLGAGDRVLQKTPFSFDVSVWEFFWPLMTGARLVVARPEGHKDPAYIAETITSEGITTIHFVPSMLQLMLDHPGFARCTSLTRVVCSGEALPAEFRDRFFTKLPAAEMHNLYGPTEAAVDVTFWQCRKEDTSPTVPIGKPIANTQIYILDVHGQPAPIGVPGELYIGGTNVGRGYLNRPELDAERFVRDPFADTPGRKMYRTGDRARWLPSGDVDFMGRLDSQVKLRGLRIELEEIEHALRMHDLVANAAVLVRPTQDASGEERQQLAAYVVPTRDTREGMAASDDHVSQWEHVFDRAYDAPDAELDPALNLAGWTSSYDGKPIPKDEMLEWTVHTVERILETKPRRVLEIGCGTGLLLQRIAPHCESFLGTDTSETALRYLRAHTADLGNVTLEKRSAERFDGLEPGSFDTVVLNSVAQYFPSADYLARVIAGCLTLVEDGGTIFLGDIRDHARLETFHASVEMANAAPDATAAQIRQRIDRRTFQDNELALSPLFFLELEKVFPRIAGVRILLKRGRADNELTRFRYDVRLHVGRPPRASSENAVTLDWATDVQSLGRLVERLPGHERSPIHVRRVPNRRLTTAARRLKALRRAPDGEPLGAIVDGARGGDDGESPESFFALAERLPYDIDVLWTGFDDPEYFDVVLTPHGGAGAASVVPSCVLAALGHENTAGIPRNNDPLHAKLARKLVPELRSYLGDKLPEFMVPHAFMILDRLPVSPNGKLDRDALPPPVHIVAEVAEEDVPRTAAERELATIWTQVLGLERVGIESSFFELGGDSVLSIQVVARANEAGLRVTPQDIVRHQSIRALAAAMRDGGTAKEPVVPSRPIPELSPALLERIAARAGAPIEDAYPLSAYQREQLRNRLSNPPVGLYVQNMTTQLRAPGSIDLDLVEAAWQAVAERHASFRSSLHWQDLPEPFQVVHPPAPLRVERHDVSALTAAERTETIQRWVQELRQEGFVLERPGHVRIALFQTAPDDVVMVWLYHYMFSDGWSASFVLGDFVTLYDAMLRRAPSGLPPANPYRRYIEYQRSLDLTATESFWRRTMLSFDGVTPLVESLGGRRLPPAQAGAYLRKDRSISAEATTSLRALAKRARVTLNNLVQAAWCLILARYTGRSHVSFGSMMSGRSASLLDYERMVGIFTNVLPMNVPIAGEQRLIDWVQEIPRIQADLTAHHHASLPDIRRWSRRTEDTSLFDSSLVFINWPMSADVGLGDQGPRQRTSADFIDGQTQTEHPIRFVCIALRPTLDLQFFHYEFELPDHVILPLVASTCDLLERLSGLAASRVSDVLASIRNTY</sequence>
<dbReference type="InterPro" id="IPR001242">
    <property type="entry name" value="Condensation_dom"/>
</dbReference>
<organism evidence="6 7">
    <name type="scientific">Pendulispora rubella</name>
    <dbReference type="NCBI Taxonomy" id="2741070"/>
    <lineage>
        <taxon>Bacteria</taxon>
        <taxon>Pseudomonadati</taxon>
        <taxon>Myxococcota</taxon>
        <taxon>Myxococcia</taxon>
        <taxon>Myxococcales</taxon>
        <taxon>Sorangiineae</taxon>
        <taxon>Pendulisporaceae</taxon>
        <taxon>Pendulispora</taxon>
    </lineage>
</organism>
<comment type="cofactor">
    <cofactor evidence="1">
        <name>pantetheine 4'-phosphate</name>
        <dbReference type="ChEBI" id="CHEBI:47942"/>
    </cofactor>
</comment>
<gene>
    <name evidence="6" type="ORF">LVJ94_21545</name>
</gene>
<dbReference type="InterPro" id="IPR020806">
    <property type="entry name" value="PKS_PP-bd"/>
</dbReference>
<dbReference type="InterPro" id="IPR045851">
    <property type="entry name" value="AMP-bd_C_sf"/>
</dbReference>
<keyword evidence="3" id="KW-0597">Phosphoprotein</keyword>
<dbReference type="Pfam" id="PF00550">
    <property type="entry name" value="PP-binding"/>
    <property type="match status" value="1"/>
</dbReference>
<dbReference type="SUPFAM" id="SSF47336">
    <property type="entry name" value="ACP-like"/>
    <property type="match status" value="1"/>
</dbReference>
<dbReference type="InterPro" id="IPR020845">
    <property type="entry name" value="AMP-binding_CS"/>
</dbReference>
<dbReference type="Proteomes" id="UP001374803">
    <property type="component" value="Chromosome"/>
</dbReference>
<evidence type="ECO:0000256" key="4">
    <source>
        <dbReference type="ARBA" id="ARBA00022737"/>
    </source>
</evidence>
<name>A0ABZ2LFV0_9BACT</name>
<dbReference type="PROSITE" id="PS50075">
    <property type="entry name" value="CARRIER"/>
    <property type="match status" value="1"/>
</dbReference>
<proteinExistence type="predicted"/>